<sequence length="540" mass="56027">MCPSRGLPTRRLLTLLSTLPFLASPVFSAVSSSDLITYLGGSATGQTIKTAAYTLTMAANASSVLISCAYKGKVGELGWMGWGTGSAMSDADIVVLWANSDGSWTLSHRTAATTVMPTLLGTANKDPSSDSSGSLKVVASLSSKSQTESPAVVTFVRPLQMPGTYKGKGEYYQLKKAINQQIIYAYGTKNPGSSAQDATFAQHPLDGMGATYVDLSATFSATSAAIDAPLSPVKGGSSSGGGTSAATPTGGAASGGASVAGVTASQAGAAAHGPGSTTGVASPVGSTDPTPSSGSMTGATGATAWTYSAVIKMHGICAGVTWAVLAPLGLLFARYARGPPGTTLTRFPWHFYMQGLVVAPFTLLAVGLALWAVSLKGGSDEAIYAHKAVGFGIAGGVIMQDLLGLWTHLSHAPSRHGRPPPRALKAWLHISLGVTLVAAGFVQVNLGLERYGNTDAAIRSTYFGCAGVFVLAYFGPPSPSPEKAPAGVEEAAPEEEGQAVRRQLVDERWLRLGRQQLELERQQLERVEQEQREEREEREE</sequence>
<name>A0A511K7K0_RHOTO</name>
<keyword evidence="7" id="KW-0175">Coiled coil</keyword>
<feature type="domain" description="Cytochrome b561" evidence="12">
    <location>
        <begin position="280"/>
        <end position="482"/>
    </location>
</feature>
<evidence type="ECO:0000256" key="3">
    <source>
        <dbReference type="ARBA" id="ARBA00022692"/>
    </source>
</evidence>
<evidence type="ECO:0000256" key="10">
    <source>
        <dbReference type="SAM" id="SignalP"/>
    </source>
</evidence>
<dbReference type="SUPFAM" id="SSF49344">
    <property type="entry name" value="CBD9-like"/>
    <property type="match status" value="1"/>
</dbReference>
<feature type="transmembrane region" description="Helical" evidence="9">
    <location>
        <begin position="316"/>
        <end position="336"/>
    </location>
</feature>
<comment type="caution">
    <text evidence="13">The sequence shown here is derived from an EMBL/GenBank/DDBJ whole genome shotgun (WGS) entry which is preliminary data.</text>
</comment>
<evidence type="ECO:0000256" key="8">
    <source>
        <dbReference type="SAM" id="MobiDB-lite"/>
    </source>
</evidence>
<dbReference type="InterPro" id="IPR006593">
    <property type="entry name" value="Cyt_b561/ferric_Rdtase_TM"/>
</dbReference>
<dbReference type="Proteomes" id="UP000321518">
    <property type="component" value="Unassembled WGS sequence"/>
</dbReference>
<reference evidence="13 14" key="1">
    <citation type="submission" date="2019-07" db="EMBL/GenBank/DDBJ databases">
        <title>Rhodotorula toruloides NBRC10032 genome sequencing.</title>
        <authorList>
            <person name="Shida Y."/>
            <person name="Takaku H."/>
            <person name="Ogasawara W."/>
            <person name="Mori K."/>
        </authorList>
    </citation>
    <scope>NUCLEOTIDE SEQUENCE [LARGE SCALE GENOMIC DNA]</scope>
    <source>
        <strain evidence="13 14">NBRC10032</strain>
    </source>
</reference>
<dbReference type="PROSITE" id="PS50836">
    <property type="entry name" value="DOMON"/>
    <property type="match status" value="1"/>
</dbReference>
<keyword evidence="5 9" id="KW-1133">Transmembrane helix</keyword>
<feature type="transmembrane region" description="Helical" evidence="9">
    <location>
        <begin position="351"/>
        <end position="373"/>
    </location>
</feature>
<dbReference type="Pfam" id="PF16010">
    <property type="entry name" value="CDH-cyt"/>
    <property type="match status" value="1"/>
</dbReference>
<dbReference type="OrthoDB" id="2528882at2759"/>
<organism evidence="13 14">
    <name type="scientific">Rhodotorula toruloides</name>
    <name type="common">Yeast</name>
    <name type="synonym">Rhodosporidium toruloides</name>
    <dbReference type="NCBI Taxonomy" id="5286"/>
    <lineage>
        <taxon>Eukaryota</taxon>
        <taxon>Fungi</taxon>
        <taxon>Dikarya</taxon>
        <taxon>Basidiomycota</taxon>
        <taxon>Pucciniomycotina</taxon>
        <taxon>Microbotryomycetes</taxon>
        <taxon>Sporidiobolales</taxon>
        <taxon>Sporidiobolaceae</taxon>
        <taxon>Rhodotorula</taxon>
    </lineage>
</organism>
<feature type="transmembrane region" description="Helical" evidence="9">
    <location>
        <begin position="426"/>
        <end position="444"/>
    </location>
</feature>
<feature type="signal peptide" evidence="10">
    <location>
        <begin position="1"/>
        <end position="28"/>
    </location>
</feature>
<evidence type="ECO:0000256" key="6">
    <source>
        <dbReference type="ARBA" id="ARBA00023136"/>
    </source>
</evidence>
<dbReference type="InterPro" id="IPR005018">
    <property type="entry name" value="DOMON_domain"/>
</dbReference>
<comment type="subcellular location">
    <subcellularLocation>
        <location evidence="1">Membrane</location>
    </subcellularLocation>
</comment>
<dbReference type="CDD" id="cd08760">
    <property type="entry name" value="Cyt_b561_FRRS1_like"/>
    <property type="match status" value="1"/>
</dbReference>
<keyword evidence="10" id="KW-0732">Signal</keyword>
<keyword evidence="2" id="KW-0813">Transport</keyword>
<dbReference type="PANTHER" id="PTHR47797:SF3">
    <property type="entry name" value="CYTOCHROME B561 DOMAIN-CONTAINING PROTEIN"/>
    <property type="match status" value="1"/>
</dbReference>
<dbReference type="Gene3D" id="1.20.120.1770">
    <property type="match status" value="1"/>
</dbReference>
<feature type="region of interest" description="Disordered" evidence="8">
    <location>
        <begin position="268"/>
        <end position="297"/>
    </location>
</feature>
<evidence type="ECO:0000256" key="4">
    <source>
        <dbReference type="ARBA" id="ARBA00022982"/>
    </source>
</evidence>
<feature type="coiled-coil region" evidence="7">
    <location>
        <begin position="510"/>
        <end position="540"/>
    </location>
</feature>
<feature type="chain" id="PRO_5021837252" evidence="10">
    <location>
        <begin position="29"/>
        <end position="540"/>
    </location>
</feature>
<proteinExistence type="predicted"/>
<evidence type="ECO:0000256" key="9">
    <source>
        <dbReference type="SAM" id="Phobius"/>
    </source>
</evidence>
<feature type="compositionally biased region" description="Polar residues" evidence="8">
    <location>
        <begin position="277"/>
        <end position="297"/>
    </location>
</feature>
<keyword evidence="3 9" id="KW-0812">Transmembrane</keyword>
<protein>
    <submittedName>
        <fullName evidence="13">Carbohydrate catabolic related protein</fullName>
    </submittedName>
</protein>
<keyword evidence="4" id="KW-0249">Electron transport</keyword>
<dbReference type="PANTHER" id="PTHR47797">
    <property type="entry name" value="DEHYDROGENASE, PUTATIVE (AFU_ORTHOLOGUE AFUA_8G05805)-RELATED"/>
    <property type="match status" value="1"/>
</dbReference>
<dbReference type="InterPro" id="IPR015920">
    <property type="entry name" value="Cellobiose_DH-like_cyt"/>
</dbReference>
<evidence type="ECO:0000313" key="13">
    <source>
        <dbReference type="EMBL" id="GEM06318.1"/>
    </source>
</evidence>
<dbReference type="PROSITE" id="PS50939">
    <property type="entry name" value="CYTOCHROME_B561"/>
    <property type="match status" value="1"/>
</dbReference>
<dbReference type="AlphaFoldDB" id="A0A511K7K0"/>
<dbReference type="SMART" id="SM00665">
    <property type="entry name" value="B561"/>
    <property type="match status" value="1"/>
</dbReference>
<dbReference type="Gene3D" id="2.60.40.1210">
    <property type="entry name" value="Cellobiose dehydrogenase, cytochrome domain"/>
    <property type="match status" value="1"/>
</dbReference>
<evidence type="ECO:0000259" key="11">
    <source>
        <dbReference type="PROSITE" id="PS50836"/>
    </source>
</evidence>
<accession>A0A511K7K0</accession>
<evidence type="ECO:0000313" key="14">
    <source>
        <dbReference type="Proteomes" id="UP000321518"/>
    </source>
</evidence>
<dbReference type="EMBL" id="BJWK01000001">
    <property type="protein sequence ID" value="GEM06318.1"/>
    <property type="molecule type" value="Genomic_DNA"/>
</dbReference>
<gene>
    <name evidence="13" type="ORF">Rt10032_c01g0335</name>
</gene>
<evidence type="ECO:0000256" key="5">
    <source>
        <dbReference type="ARBA" id="ARBA00022989"/>
    </source>
</evidence>
<dbReference type="SMART" id="SM00664">
    <property type="entry name" value="DoH"/>
    <property type="match status" value="1"/>
</dbReference>
<feature type="domain" description="DOMON" evidence="11">
    <location>
        <begin position="51"/>
        <end position="187"/>
    </location>
</feature>
<dbReference type="GO" id="GO:0016020">
    <property type="term" value="C:membrane"/>
    <property type="evidence" value="ECO:0007669"/>
    <property type="project" value="UniProtKB-SubCell"/>
</dbReference>
<feature type="transmembrane region" description="Helical" evidence="9">
    <location>
        <begin position="52"/>
        <end position="70"/>
    </location>
</feature>
<feature type="region of interest" description="Disordered" evidence="8">
    <location>
        <begin position="480"/>
        <end position="499"/>
    </location>
</feature>
<evidence type="ECO:0000256" key="1">
    <source>
        <dbReference type="ARBA" id="ARBA00004370"/>
    </source>
</evidence>
<evidence type="ECO:0000256" key="7">
    <source>
        <dbReference type="SAM" id="Coils"/>
    </source>
</evidence>
<feature type="transmembrane region" description="Helical" evidence="9">
    <location>
        <begin position="385"/>
        <end position="406"/>
    </location>
</feature>
<feature type="region of interest" description="Disordered" evidence="8">
    <location>
        <begin position="230"/>
        <end position="252"/>
    </location>
</feature>
<evidence type="ECO:0000259" key="12">
    <source>
        <dbReference type="PROSITE" id="PS50939"/>
    </source>
</evidence>
<keyword evidence="6 9" id="KW-0472">Membrane</keyword>
<evidence type="ECO:0000256" key="2">
    <source>
        <dbReference type="ARBA" id="ARBA00022448"/>
    </source>
</evidence>